<dbReference type="AlphaFoldDB" id="A0A200PQB9"/>
<dbReference type="STRING" id="56857.A0A200PQB9"/>
<name>A0A200PQB9_MACCD</name>
<protein>
    <recommendedName>
        <fullName evidence="1">Retrovirus-related Pol polyprotein from transposon TNT 1-94-like beta-barrel domain-containing protein</fullName>
    </recommendedName>
</protein>
<dbReference type="EMBL" id="MVGT01004301">
    <property type="protein sequence ID" value="OVA00415.1"/>
    <property type="molecule type" value="Genomic_DNA"/>
</dbReference>
<dbReference type="Pfam" id="PF22936">
    <property type="entry name" value="Pol_BBD"/>
    <property type="match status" value="1"/>
</dbReference>
<comment type="caution">
    <text evidence="2">The sequence shown here is derived from an EMBL/GenBank/DDBJ whole genome shotgun (WGS) entry which is preliminary data.</text>
</comment>
<dbReference type="Proteomes" id="UP000195402">
    <property type="component" value="Unassembled WGS sequence"/>
</dbReference>
<dbReference type="InParanoid" id="A0A200PQB9"/>
<gene>
    <name evidence="2" type="ORF">BVC80_987g3</name>
</gene>
<proteinExistence type="predicted"/>
<dbReference type="OMA" id="NFITENF"/>
<evidence type="ECO:0000259" key="1">
    <source>
        <dbReference type="Pfam" id="PF22936"/>
    </source>
</evidence>
<evidence type="ECO:0000313" key="2">
    <source>
        <dbReference type="EMBL" id="OVA00415.1"/>
    </source>
</evidence>
<evidence type="ECO:0000313" key="3">
    <source>
        <dbReference type="Proteomes" id="UP000195402"/>
    </source>
</evidence>
<reference evidence="2 3" key="1">
    <citation type="journal article" date="2017" name="Mol. Plant">
        <title>The Genome of Medicinal Plant Macleaya cordata Provides New Insights into Benzylisoquinoline Alkaloids Metabolism.</title>
        <authorList>
            <person name="Liu X."/>
            <person name="Liu Y."/>
            <person name="Huang P."/>
            <person name="Ma Y."/>
            <person name="Qing Z."/>
            <person name="Tang Q."/>
            <person name="Cao H."/>
            <person name="Cheng P."/>
            <person name="Zheng Y."/>
            <person name="Yuan Z."/>
            <person name="Zhou Y."/>
            <person name="Liu J."/>
            <person name="Tang Z."/>
            <person name="Zhuo Y."/>
            <person name="Zhang Y."/>
            <person name="Yu L."/>
            <person name="Huang J."/>
            <person name="Yang P."/>
            <person name="Peng Q."/>
            <person name="Zhang J."/>
            <person name="Jiang W."/>
            <person name="Zhang Z."/>
            <person name="Lin K."/>
            <person name="Ro D.K."/>
            <person name="Chen X."/>
            <person name="Xiong X."/>
            <person name="Shang Y."/>
            <person name="Huang S."/>
            <person name="Zeng J."/>
        </authorList>
    </citation>
    <scope>NUCLEOTIDE SEQUENCE [LARGE SCALE GENOMIC DNA]</scope>
    <source>
        <strain evidence="3">cv. BLH2017</strain>
        <tissue evidence="2">Root</tissue>
    </source>
</reference>
<dbReference type="OrthoDB" id="2015125at2759"/>
<feature type="domain" description="Retrovirus-related Pol polyprotein from transposon TNT 1-94-like beta-barrel" evidence="1">
    <location>
        <begin position="7"/>
        <end position="60"/>
    </location>
</feature>
<dbReference type="InterPro" id="IPR054722">
    <property type="entry name" value="PolX-like_BBD"/>
</dbReference>
<keyword evidence="3" id="KW-1185">Reference proteome</keyword>
<organism evidence="2 3">
    <name type="scientific">Macleaya cordata</name>
    <name type="common">Five-seeded plume-poppy</name>
    <name type="synonym">Bocconia cordata</name>
    <dbReference type="NCBI Taxonomy" id="56857"/>
    <lineage>
        <taxon>Eukaryota</taxon>
        <taxon>Viridiplantae</taxon>
        <taxon>Streptophyta</taxon>
        <taxon>Embryophyta</taxon>
        <taxon>Tracheophyta</taxon>
        <taxon>Spermatophyta</taxon>
        <taxon>Magnoliopsida</taxon>
        <taxon>Ranunculales</taxon>
        <taxon>Papaveraceae</taxon>
        <taxon>Papaveroideae</taxon>
        <taxon>Macleaya</taxon>
    </lineage>
</organism>
<sequence length="124" mass="12517">MGCGGGGVVLTDDGSELSMTGVSEIRIRMFDGKVRTLQGVQHIGGLSQNLISLSQLDSDGLKYSCSGGVLKVYRGATLIMKGSLSRGLYTLVKSKVGGAMDGPISSVGAVMSHGSLAAGGVPKA</sequence>
<accession>A0A200PQB9</accession>